<accession>M2XT45</accession>
<dbReference type="GO" id="GO:1904680">
    <property type="term" value="F:peptide transmembrane transporter activity"/>
    <property type="evidence" value="ECO:0007669"/>
    <property type="project" value="TreeGrafter"/>
</dbReference>
<dbReference type="InterPro" id="IPR006311">
    <property type="entry name" value="TAT_signal"/>
</dbReference>
<dbReference type="RefSeq" id="WP_006215182.1">
    <property type="nucleotide sequence ID" value="NZ_ANHZ02000018.1"/>
</dbReference>
<dbReference type="Pfam" id="PF00496">
    <property type="entry name" value="SBP_bac_5"/>
    <property type="match status" value="1"/>
</dbReference>
<dbReference type="PANTHER" id="PTHR30290">
    <property type="entry name" value="PERIPLASMIC BINDING COMPONENT OF ABC TRANSPORTER"/>
    <property type="match status" value="1"/>
</dbReference>
<dbReference type="PIRSF" id="PIRSF002741">
    <property type="entry name" value="MppA"/>
    <property type="match status" value="1"/>
</dbReference>
<keyword evidence="2" id="KW-0813">Transport</keyword>
<gene>
    <name evidence="6" type="ORF">C884_00756</name>
</gene>
<proteinExistence type="inferred from homology"/>
<keyword evidence="3 4" id="KW-0732">Signal</keyword>
<dbReference type="GO" id="GO:0042597">
    <property type="term" value="C:periplasmic space"/>
    <property type="evidence" value="ECO:0007669"/>
    <property type="project" value="UniProtKB-ARBA"/>
</dbReference>
<name>M2XT45_9MICC</name>
<dbReference type="GO" id="GO:0015833">
    <property type="term" value="P:peptide transport"/>
    <property type="evidence" value="ECO:0007669"/>
    <property type="project" value="TreeGrafter"/>
</dbReference>
<dbReference type="Gene3D" id="3.10.105.10">
    <property type="entry name" value="Dipeptide-binding Protein, Domain 3"/>
    <property type="match status" value="1"/>
</dbReference>
<dbReference type="AlphaFoldDB" id="M2XT45"/>
<feature type="chain" id="PRO_5039602328" evidence="4">
    <location>
        <begin position="21"/>
        <end position="540"/>
    </location>
</feature>
<dbReference type="Gene3D" id="3.90.76.10">
    <property type="entry name" value="Dipeptide-binding Protein, Domain 1"/>
    <property type="match status" value="1"/>
</dbReference>
<reference evidence="6 7" key="1">
    <citation type="journal article" date="2014" name="Genome Announc.">
        <title>Draft Genome Sequence of Kocuria palustris PEL.</title>
        <authorList>
            <person name="Sharma G."/>
            <person name="Khatri I."/>
            <person name="Subramanian S."/>
        </authorList>
    </citation>
    <scope>NUCLEOTIDE SEQUENCE [LARGE SCALE GENOMIC DNA]</scope>
    <source>
        <strain evidence="6 7">PEL</strain>
    </source>
</reference>
<evidence type="ECO:0000313" key="7">
    <source>
        <dbReference type="Proteomes" id="UP000009877"/>
    </source>
</evidence>
<dbReference type="Proteomes" id="UP000009877">
    <property type="component" value="Unassembled WGS sequence"/>
</dbReference>
<keyword evidence="7" id="KW-1185">Reference proteome</keyword>
<feature type="signal peptide" evidence="4">
    <location>
        <begin position="1"/>
        <end position="20"/>
    </location>
</feature>
<comment type="similarity">
    <text evidence="1">Belongs to the bacterial solute-binding protein 5 family.</text>
</comment>
<evidence type="ECO:0000256" key="1">
    <source>
        <dbReference type="ARBA" id="ARBA00005695"/>
    </source>
</evidence>
<dbReference type="PROSITE" id="PS51257">
    <property type="entry name" value="PROKAR_LIPOPROTEIN"/>
    <property type="match status" value="1"/>
</dbReference>
<protein>
    <submittedName>
        <fullName evidence="6">Dipeptide-binding ABC transporter, periplasmic substrate-binding component</fullName>
    </submittedName>
</protein>
<dbReference type="InterPro" id="IPR000914">
    <property type="entry name" value="SBP_5_dom"/>
</dbReference>
<dbReference type="SUPFAM" id="SSF53850">
    <property type="entry name" value="Periplasmic binding protein-like II"/>
    <property type="match status" value="1"/>
</dbReference>
<dbReference type="InterPro" id="IPR039424">
    <property type="entry name" value="SBP_5"/>
</dbReference>
<organism evidence="6 7">
    <name type="scientific">Kocuria palustris PEL</name>
    <dbReference type="NCBI Taxonomy" id="1236550"/>
    <lineage>
        <taxon>Bacteria</taxon>
        <taxon>Bacillati</taxon>
        <taxon>Actinomycetota</taxon>
        <taxon>Actinomycetes</taxon>
        <taxon>Micrococcales</taxon>
        <taxon>Micrococcaceae</taxon>
        <taxon>Kocuria</taxon>
    </lineage>
</organism>
<dbReference type="PROSITE" id="PS51318">
    <property type="entry name" value="TAT"/>
    <property type="match status" value="1"/>
</dbReference>
<feature type="domain" description="Solute-binding protein family 5" evidence="5">
    <location>
        <begin position="84"/>
        <end position="459"/>
    </location>
</feature>
<dbReference type="PANTHER" id="PTHR30290:SF9">
    <property type="entry name" value="OLIGOPEPTIDE-BINDING PROTEIN APPA"/>
    <property type="match status" value="1"/>
</dbReference>
<evidence type="ECO:0000313" key="6">
    <source>
        <dbReference type="EMBL" id="EME35988.1"/>
    </source>
</evidence>
<evidence type="ECO:0000256" key="4">
    <source>
        <dbReference type="SAM" id="SignalP"/>
    </source>
</evidence>
<dbReference type="InterPro" id="IPR030678">
    <property type="entry name" value="Peptide/Ni-bd"/>
</dbReference>
<dbReference type="EMBL" id="ANHZ02000018">
    <property type="protein sequence ID" value="EME35988.1"/>
    <property type="molecule type" value="Genomic_DNA"/>
</dbReference>
<dbReference type="GO" id="GO:0043190">
    <property type="term" value="C:ATP-binding cassette (ABC) transporter complex"/>
    <property type="evidence" value="ECO:0007669"/>
    <property type="project" value="InterPro"/>
</dbReference>
<dbReference type="Gene3D" id="3.40.190.10">
    <property type="entry name" value="Periplasmic binding protein-like II"/>
    <property type="match status" value="1"/>
</dbReference>
<sequence length="540" mass="58627">MSAQPTRRALLLGASALALAGCSRGSEADSASEEQSASQRPYVFANAATAPTLDPTLTDNVETNRVARQVLDGLVAPDSLTGEAVPALAVSWAASDDGRTLDFALRRDVVFHDGEKLTAQSVCRNFERWAAASVRDTATGRHSLFDAIFRRGTPQGSLYDGCEAVDEHTFRLLLTRRFPALVTCLTHPAFGIASSASIDDDTVGTAPVGTGPFRVVRGLDPGAGQLPDDPIELESFPEHWNGTGDIGRLSFVAIVDPRMRYIALETGRVDGYDLVGLSDFAPLARDGVQVLQRDPYALSYLGIHTSSKWLDSLEVRGAVMSAIDRQALVREHYPEGTGVAQDFMPARFNIPDGTSGYPDYNPQDARRALEDAGYDGTPLRFAYPTGASRSWALEPERLYADISEQLVRCGFEIEPVPLPWSTYAQSLRTRSADHDLFLSGLSGGLRDQDFFTAVLFSATTPELDLRSESLHELIEEAAGVPDGEQRQELYSRVGDQVAQHRTALPLAFPITAVAVNQRTASFPLSSTGFEPFREVELTQS</sequence>
<comment type="caution">
    <text evidence="6">The sequence shown here is derived from an EMBL/GenBank/DDBJ whole genome shotgun (WGS) entry which is preliminary data.</text>
</comment>
<evidence type="ECO:0000256" key="3">
    <source>
        <dbReference type="ARBA" id="ARBA00022729"/>
    </source>
</evidence>
<evidence type="ECO:0000259" key="5">
    <source>
        <dbReference type="Pfam" id="PF00496"/>
    </source>
</evidence>
<dbReference type="STRING" id="71999.KPaMU14_04350"/>
<evidence type="ECO:0000256" key="2">
    <source>
        <dbReference type="ARBA" id="ARBA00022448"/>
    </source>
</evidence>